<accession>A0A1J9QDL8</accession>
<organism evidence="5 6">
    <name type="scientific">Blastomyces percursus</name>
    <dbReference type="NCBI Taxonomy" id="1658174"/>
    <lineage>
        <taxon>Eukaryota</taxon>
        <taxon>Fungi</taxon>
        <taxon>Dikarya</taxon>
        <taxon>Ascomycota</taxon>
        <taxon>Pezizomycotina</taxon>
        <taxon>Eurotiomycetes</taxon>
        <taxon>Eurotiomycetidae</taxon>
        <taxon>Onygenales</taxon>
        <taxon>Ajellomycetaceae</taxon>
        <taxon>Blastomyces</taxon>
    </lineage>
</organism>
<feature type="transmembrane region" description="Helical" evidence="2">
    <location>
        <begin position="329"/>
        <end position="349"/>
    </location>
</feature>
<dbReference type="EMBL" id="LGTZ01000159">
    <property type="protein sequence ID" value="OJD26926.1"/>
    <property type="molecule type" value="Genomic_DNA"/>
</dbReference>
<dbReference type="PANTHER" id="PTHR47797:SF1">
    <property type="entry name" value="CYTOCHROME B561 DOMAIN-CONTAINING PROTEIN-RELATED"/>
    <property type="match status" value="1"/>
</dbReference>
<evidence type="ECO:0000256" key="2">
    <source>
        <dbReference type="SAM" id="Phobius"/>
    </source>
</evidence>
<evidence type="ECO:0000256" key="3">
    <source>
        <dbReference type="SAM" id="SignalP"/>
    </source>
</evidence>
<dbReference type="InterPro" id="IPR015920">
    <property type="entry name" value="Cellobiose_DH-like_cyt"/>
</dbReference>
<feature type="transmembrane region" description="Helical" evidence="2">
    <location>
        <begin position="290"/>
        <end position="309"/>
    </location>
</feature>
<feature type="transmembrane region" description="Helical" evidence="2">
    <location>
        <begin position="258"/>
        <end position="278"/>
    </location>
</feature>
<gene>
    <name evidence="5" type="ORF">ACJ73_01688</name>
</gene>
<evidence type="ECO:0000259" key="4">
    <source>
        <dbReference type="SMART" id="SM00664"/>
    </source>
</evidence>
<proteinExistence type="predicted"/>
<evidence type="ECO:0000256" key="1">
    <source>
        <dbReference type="SAM" id="MobiDB-lite"/>
    </source>
</evidence>
<dbReference type="PANTHER" id="PTHR47797">
    <property type="entry name" value="DEHYDROGENASE, PUTATIVE (AFU_ORTHOLOGUE AFUA_8G05805)-RELATED"/>
    <property type="match status" value="1"/>
</dbReference>
<dbReference type="CDD" id="cd09630">
    <property type="entry name" value="CDH_like_cytochrome"/>
    <property type="match status" value="1"/>
</dbReference>
<dbReference type="Gene3D" id="2.60.40.1210">
    <property type="entry name" value="Cellobiose dehydrogenase, cytochrome domain"/>
    <property type="match status" value="1"/>
</dbReference>
<dbReference type="SMART" id="SM00664">
    <property type="entry name" value="DoH"/>
    <property type="match status" value="1"/>
</dbReference>
<keyword evidence="6" id="KW-1185">Reference proteome</keyword>
<keyword evidence="3" id="KW-0732">Signal</keyword>
<dbReference type="AlphaFoldDB" id="A0A1J9QDL8"/>
<feature type="chain" id="PRO_5012476056" description="DOMON domain-containing protein" evidence="3">
    <location>
        <begin position="19"/>
        <end position="414"/>
    </location>
</feature>
<dbReference type="STRING" id="1658174.A0A1J9QDL8"/>
<evidence type="ECO:0000313" key="6">
    <source>
        <dbReference type="Proteomes" id="UP000242791"/>
    </source>
</evidence>
<evidence type="ECO:0000313" key="5">
    <source>
        <dbReference type="EMBL" id="OJD26926.1"/>
    </source>
</evidence>
<dbReference type="VEuPathDB" id="FungiDB:ACJ73_01688"/>
<keyword evidence="2" id="KW-0472">Membrane</keyword>
<keyword evidence="2" id="KW-0812">Transmembrane</keyword>
<name>A0A1J9QDL8_9EURO</name>
<feature type="region of interest" description="Disordered" evidence="1">
    <location>
        <begin position="391"/>
        <end position="414"/>
    </location>
</feature>
<dbReference type="OrthoDB" id="19261at2759"/>
<feature type="transmembrane region" description="Helical" evidence="2">
    <location>
        <begin position="361"/>
        <end position="384"/>
    </location>
</feature>
<feature type="transmembrane region" description="Helical" evidence="2">
    <location>
        <begin position="225"/>
        <end position="246"/>
    </location>
</feature>
<keyword evidence="2" id="KW-1133">Transmembrane helix</keyword>
<dbReference type="Proteomes" id="UP000242791">
    <property type="component" value="Unassembled WGS sequence"/>
</dbReference>
<feature type="domain" description="DOMON" evidence="4">
    <location>
        <begin position="79"/>
        <end position="170"/>
    </location>
</feature>
<dbReference type="InterPro" id="IPR005018">
    <property type="entry name" value="DOMON_domain"/>
</dbReference>
<dbReference type="CDD" id="cd08760">
    <property type="entry name" value="Cyt_b561_FRRS1_like"/>
    <property type="match status" value="1"/>
</dbReference>
<feature type="signal peptide" evidence="3">
    <location>
        <begin position="1"/>
        <end position="18"/>
    </location>
</feature>
<reference evidence="5 6" key="1">
    <citation type="submission" date="2015-08" db="EMBL/GenBank/DDBJ databases">
        <title>Emmonsia species relationships and genome sequence.</title>
        <authorList>
            <person name="Cuomo C.A."/>
            <person name="Schwartz I.S."/>
            <person name="Kenyon C."/>
            <person name="De Hoog G.S."/>
            <person name="Govender N.P."/>
            <person name="Botha A."/>
            <person name="Moreno L."/>
            <person name="De Vries M."/>
            <person name="Munoz J.F."/>
            <person name="Stielow J.B."/>
        </authorList>
    </citation>
    <scope>NUCLEOTIDE SEQUENCE [LARGE SCALE GENOMIC DNA]</scope>
    <source>
        <strain evidence="5 6">EI222</strain>
    </source>
</reference>
<dbReference type="SUPFAM" id="SSF49344">
    <property type="entry name" value="CBD9-like"/>
    <property type="match status" value="1"/>
</dbReference>
<comment type="caution">
    <text evidence="5">The sequence shown here is derived from an EMBL/GenBank/DDBJ whole genome shotgun (WGS) entry which is preliminary data.</text>
</comment>
<dbReference type="Pfam" id="PF16010">
    <property type="entry name" value="CDH-cyt"/>
    <property type="match status" value="1"/>
</dbReference>
<sequence length="414" mass="44133">MRLFFTAVTAATLATGKAFLDPSLVHTSAMPMVYSQTARFSPSDANGISYSVNIPLSTASNGNGPIYFQMEAPSDGTEWFALGQGTGMAGANIFIAYASSDGRNITISPRRGIGHMLPDYNPAVRLRLLDGSGIANGKMTANVLCENCLSWDGGSMDPNDPQSPWIWAMKSGNPLNSADVTESIIFHDNQGTFTLDLSDAGEGAGGGSATGVSQRTINVKRVTHGIIMSVVFVVFFPTFALGLYLIPYSKTATRIHAPLQILILCVAVAGFGVGVSLARDLKKATMYHPIIGYVVISWLVLCQPLLGYLHHLNYVRTHGPSAMGRVHRWVGRCMLALGITNGGLGFKFSGIGKETVPVAGVIVYAIIAGVIGVAYASISTWGTLKKQKKQRSRSDESFFDGNDGAKAMNGRRRG</sequence>
<protein>
    <recommendedName>
        <fullName evidence="4">DOMON domain-containing protein</fullName>
    </recommendedName>
</protein>